<evidence type="ECO:0000313" key="7">
    <source>
        <dbReference type="Proteomes" id="UP000826271"/>
    </source>
</evidence>
<dbReference type="FunFam" id="2.40.70.10:FF:000041">
    <property type="entry name" value="Basic 7S globulin"/>
    <property type="match status" value="1"/>
</dbReference>
<comment type="subcellular location">
    <subcellularLocation>
        <location evidence="1">Secreted</location>
        <location evidence="1">Extracellular space</location>
    </subcellularLocation>
</comment>
<name>A0AAV6WJ83_9LAMI</name>
<evidence type="ECO:0000256" key="3">
    <source>
        <dbReference type="ARBA" id="ARBA00022525"/>
    </source>
</evidence>
<dbReference type="GO" id="GO:0005576">
    <property type="term" value="C:extracellular region"/>
    <property type="evidence" value="ECO:0007669"/>
    <property type="project" value="UniProtKB-SubCell"/>
</dbReference>
<evidence type="ECO:0000256" key="1">
    <source>
        <dbReference type="ARBA" id="ARBA00004239"/>
    </source>
</evidence>
<proteinExistence type="inferred from homology"/>
<dbReference type="EMBL" id="WHWC01000014">
    <property type="protein sequence ID" value="KAG8370149.1"/>
    <property type="molecule type" value="Genomic_DNA"/>
</dbReference>
<dbReference type="InterPro" id="IPR033121">
    <property type="entry name" value="PEPTIDASE_A1"/>
</dbReference>
<dbReference type="Proteomes" id="UP000826271">
    <property type="component" value="Unassembled WGS sequence"/>
</dbReference>
<comment type="similarity">
    <text evidence="2">Belongs to the peptidase A1 family.</text>
</comment>
<evidence type="ECO:0000256" key="4">
    <source>
        <dbReference type="ARBA" id="ARBA00022729"/>
    </source>
</evidence>
<dbReference type="InterPro" id="IPR032799">
    <property type="entry name" value="TAXi_C"/>
</dbReference>
<reference evidence="6" key="1">
    <citation type="submission" date="2019-10" db="EMBL/GenBank/DDBJ databases">
        <authorList>
            <person name="Zhang R."/>
            <person name="Pan Y."/>
            <person name="Wang J."/>
            <person name="Ma R."/>
            <person name="Yu S."/>
        </authorList>
    </citation>
    <scope>NUCLEOTIDE SEQUENCE</scope>
    <source>
        <strain evidence="6">LA-IB0</strain>
        <tissue evidence="6">Leaf</tissue>
    </source>
</reference>
<protein>
    <recommendedName>
        <fullName evidence="5">Peptidase A1 domain-containing protein</fullName>
    </recommendedName>
</protein>
<dbReference type="InterPro" id="IPR001461">
    <property type="entry name" value="Aspartic_peptidase_A1"/>
</dbReference>
<dbReference type="AlphaFoldDB" id="A0AAV6WJ83"/>
<keyword evidence="3" id="KW-0964">Secreted</keyword>
<dbReference type="Pfam" id="PF14541">
    <property type="entry name" value="TAXi_C"/>
    <property type="match status" value="1"/>
</dbReference>
<evidence type="ECO:0000256" key="2">
    <source>
        <dbReference type="ARBA" id="ARBA00007447"/>
    </source>
</evidence>
<sequence>MKYFIDVQSIKLNGKSVELSHKLLKINEKGIGGTKIRTIVPYTVLHTSIYNTVTKAFTKPNRPQVDRVPPFETCYKAPSIRSTSLVPGVPPIELVLQNNMTCTFFGANSMVYVNNRQVACLAFVDGSKKARTSIVIGGHQLEDNFLEFDVVRSRLGFSNTLLGRRTTCGNFNFTSKA</sequence>
<dbReference type="Gene3D" id="2.40.70.10">
    <property type="entry name" value="Acid Proteases"/>
    <property type="match status" value="1"/>
</dbReference>
<dbReference type="GO" id="GO:0006508">
    <property type="term" value="P:proteolysis"/>
    <property type="evidence" value="ECO:0007669"/>
    <property type="project" value="InterPro"/>
</dbReference>
<organism evidence="6 7">
    <name type="scientific">Buddleja alternifolia</name>
    <dbReference type="NCBI Taxonomy" id="168488"/>
    <lineage>
        <taxon>Eukaryota</taxon>
        <taxon>Viridiplantae</taxon>
        <taxon>Streptophyta</taxon>
        <taxon>Embryophyta</taxon>
        <taxon>Tracheophyta</taxon>
        <taxon>Spermatophyta</taxon>
        <taxon>Magnoliopsida</taxon>
        <taxon>eudicotyledons</taxon>
        <taxon>Gunneridae</taxon>
        <taxon>Pentapetalae</taxon>
        <taxon>asterids</taxon>
        <taxon>lamiids</taxon>
        <taxon>Lamiales</taxon>
        <taxon>Scrophulariaceae</taxon>
        <taxon>Buddlejeae</taxon>
        <taxon>Buddleja</taxon>
    </lineage>
</organism>
<comment type="caution">
    <text evidence="6">The sequence shown here is derived from an EMBL/GenBank/DDBJ whole genome shotgun (WGS) entry which is preliminary data.</text>
</comment>
<evidence type="ECO:0000259" key="5">
    <source>
        <dbReference type="PROSITE" id="PS51767"/>
    </source>
</evidence>
<keyword evidence="4" id="KW-0732">Signal</keyword>
<dbReference type="PANTHER" id="PTHR47965:SF22">
    <property type="entry name" value="EUKARYOTIC ASPARTYL PROTEASE FAMILY PROTEIN"/>
    <property type="match status" value="1"/>
</dbReference>
<dbReference type="SUPFAM" id="SSF50630">
    <property type="entry name" value="Acid proteases"/>
    <property type="match status" value="1"/>
</dbReference>
<dbReference type="PANTHER" id="PTHR47965">
    <property type="entry name" value="ASPARTYL PROTEASE-RELATED"/>
    <property type="match status" value="1"/>
</dbReference>
<keyword evidence="7" id="KW-1185">Reference proteome</keyword>
<accession>A0AAV6WJ83</accession>
<evidence type="ECO:0000313" key="6">
    <source>
        <dbReference type="EMBL" id="KAG8370149.1"/>
    </source>
</evidence>
<feature type="domain" description="Peptidase A1" evidence="5">
    <location>
        <begin position="1"/>
        <end position="158"/>
    </location>
</feature>
<dbReference type="GO" id="GO:0004190">
    <property type="term" value="F:aspartic-type endopeptidase activity"/>
    <property type="evidence" value="ECO:0007669"/>
    <property type="project" value="InterPro"/>
</dbReference>
<dbReference type="PROSITE" id="PS51767">
    <property type="entry name" value="PEPTIDASE_A1"/>
    <property type="match status" value="1"/>
</dbReference>
<dbReference type="InterPro" id="IPR021109">
    <property type="entry name" value="Peptidase_aspartic_dom_sf"/>
</dbReference>
<gene>
    <name evidence="6" type="ORF">BUALT_Bualt14G0087300</name>
</gene>